<dbReference type="EMBL" id="CP144746">
    <property type="protein sequence ID" value="WVZ57963.1"/>
    <property type="molecule type" value="Genomic_DNA"/>
</dbReference>
<feature type="compositionally biased region" description="Pro residues" evidence="1">
    <location>
        <begin position="86"/>
        <end position="108"/>
    </location>
</feature>
<reference evidence="2 3" key="1">
    <citation type="submission" date="2024-02" db="EMBL/GenBank/DDBJ databases">
        <title>High-quality chromosome-scale genome assembly of Pensacola bahiagrass (Paspalum notatum Flugge var. saurae).</title>
        <authorList>
            <person name="Vega J.M."/>
            <person name="Podio M."/>
            <person name="Orjuela J."/>
            <person name="Siena L.A."/>
            <person name="Pessino S.C."/>
            <person name="Combes M.C."/>
            <person name="Mariac C."/>
            <person name="Albertini E."/>
            <person name="Pupilli F."/>
            <person name="Ortiz J.P.A."/>
            <person name="Leblanc O."/>
        </authorList>
    </citation>
    <scope>NUCLEOTIDE SEQUENCE [LARGE SCALE GENOMIC DNA]</scope>
    <source>
        <strain evidence="2">R1</strain>
        <tissue evidence="2">Leaf</tissue>
    </source>
</reference>
<feature type="region of interest" description="Disordered" evidence="1">
    <location>
        <begin position="50"/>
        <end position="118"/>
    </location>
</feature>
<feature type="region of interest" description="Disordered" evidence="1">
    <location>
        <begin position="1"/>
        <end position="33"/>
    </location>
</feature>
<evidence type="ECO:0000313" key="3">
    <source>
        <dbReference type="Proteomes" id="UP001341281"/>
    </source>
</evidence>
<feature type="compositionally biased region" description="Basic and acidic residues" evidence="1">
    <location>
        <begin position="1"/>
        <end position="30"/>
    </location>
</feature>
<evidence type="ECO:0000256" key="1">
    <source>
        <dbReference type="SAM" id="MobiDB-lite"/>
    </source>
</evidence>
<sequence length="118" mass="13142">MRSRFQADRDLPIRAAENEMRSLSRARQDSSSRFQTRFSWAEGGNVAYHEDHSGVVPSCSPSLHTKWAQNKTHKRRKPTSARNCSPFPPPSSRLPPPLPSPTAPPSLPGNPTLRSTEP</sequence>
<organism evidence="2 3">
    <name type="scientific">Paspalum notatum var. saurae</name>
    <dbReference type="NCBI Taxonomy" id="547442"/>
    <lineage>
        <taxon>Eukaryota</taxon>
        <taxon>Viridiplantae</taxon>
        <taxon>Streptophyta</taxon>
        <taxon>Embryophyta</taxon>
        <taxon>Tracheophyta</taxon>
        <taxon>Spermatophyta</taxon>
        <taxon>Magnoliopsida</taxon>
        <taxon>Liliopsida</taxon>
        <taxon>Poales</taxon>
        <taxon>Poaceae</taxon>
        <taxon>PACMAD clade</taxon>
        <taxon>Panicoideae</taxon>
        <taxon>Andropogonodae</taxon>
        <taxon>Paspaleae</taxon>
        <taxon>Paspalinae</taxon>
        <taxon>Paspalum</taxon>
    </lineage>
</organism>
<gene>
    <name evidence="2" type="ORF">U9M48_008288</name>
</gene>
<accession>A0AAQ3SNX2</accession>
<proteinExistence type="predicted"/>
<keyword evidence="3" id="KW-1185">Reference proteome</keyword>
<dbReference type="Proteomes" id="UP001341281">
    <property type="component" value="Chromosome 02"/>
</dbReference>
<protein>
    <submittedName>
        <fullName evidence="2">Uncharacterized protein</fullName>
    </submittedName>
</protein>
<evidence type="ECO:0000313" key="2">
    <source>
        <dbReference type="EMBL" id="WVZ57963.1"/>
    </source>
</evidence>
<feature type="compositionally biased region" description="Polar residues" evidence="1">
    <location>
        <begin position="59"/>
        <end position="70"/>
    </location>
</feature>
<name>A0AAQ3SNX2_PASNO</name>
<dbReference type="AlphaFoldDB" id="A0AAQ3SNX2"/>